<accession>A0A223MX43</accession>
<dbReference type="KEGG" id="vqi:CCZ37_05780"/>
<comment type="subcellular location">
    <subcellularLocation>
        <location evidence="1">Cell envelope</location>
    </subcellularLocation>
</comment>
<feature type="domain" description="Multidrug resistance protein MdtA-like barrel-sandwich hybrid" evidence="4">
    <location>
        <begin position="63"/>
        <end position="182"/>
    </location>
</feature>
<evidence type="ECO:0000256" key="2">
    <source>
        <dbReference type="ARBA" id="ARBA00009477"/>
    </source>
</evidence>
<proteinExistence type="inferred from homology"/>
<dbReference type="InterPro" id="IPR058627">
    <property type="entry name" value="MdtA-like_C"/>
</dbReference>
<comment type="similarity">
    <text evidence="2">Belongs to the membrane fusion protein (MFP) (TC 8.A.1) family.</text>
</comment>
<dbReference type="Pfam" id="PF25967">
    <property type="entry name" value="RND-MFP_C"/>
    <property type="match status" value="1"/>
</dbReference>
<name>A0A223MX43_9VIBR</name>
<dbReference type="EMBL" id="CP022741">
    <property type="protein sequence ID" value="ASU22129.1"/>
    <property type="molecule type" value="Genomic_DNA"/>
</dbReference>
<dbReference type="GO" id="GO:1990281">
    <property type="term" value="C:efflux pump complex"/>
    <property type="evidence" value="ECO:0007669"/>
    <property type="project" value="TreeGrafter"/>
</dbReference>
<evidence type="ECO:0000313" key="6">
    <source>
        <dbReference type="EMBL" id="ASU22129.1"/>
    </source>
</evidence>
<evidence type="ECO:0000259" key="5">
    <source>
        <dbReference type="Pfam" id="PF25967"/>
    </source>
</evidence>
<dbReference type="PROSITE" id="PS51257">
    <property type="entry name" value="PROKAR_LIPOPROTEIN"/>
    <property type="match status" value="1"/>
</dbReference>
<sequence length="361" mass="39983">MKQLVTLCLASAIFFIAGCSEPQRAVREPVARVKVIELNVQEVKDTLYFPAIANAAERSQLSFRVNGEISRFLVKEGNRVKKGQVLAILEPTDYQLDVDNASARFVVIDSQFKRSQPLVDKGLLAKSQFDEIAAQRKIAHSELELAKLRLSFTELKAPMDGVISRINAEQFENVRVGQQIVNIHSIDSVEVLIQLPDRLYTRQPTTSDLEKVDAWVRLPSGNQYLAKVKEFTTEPNPNTGTFTVTLMLPMPSNEIILDGMAVDVTSKSAQVGVNLNQGVNVPITAVFNADGDDIDRANKFVWLVRPDLTVTKRQIVIGQASKSTLQVLDGLNPMDKIVTAGLTKLREGMKVEVVKQEVGNE</sequence>
<dbReference type="PANTHER" id="PTHR30469">
    <property type="entry name" value="MULTIDRUG RESISTANCE PROTEIN MDTA"/>
    <property type="match status" value="1"/>
</dbReference>
<dbReference type="InterPro" id="IPR058625">
    <property type="entry name" value="MdtA-like_BSH"/>
</dbReference>
<keyword evidence="3" id="KW-0813">Transport</keyword>
<protein>
    <submittedName>
        <fullName evidence="6">Efflux transporter periplasmic adaptor subunit</fullName>
    </submittedName>
</protein>
<dbReference type="NCBIfam" id="TIGR01730">
    <property type="entry name" value="RND_mfp"/>
    <property type="match status" value="1"/>
</dbReference>
<dbReference type="Proteomes" id="UP000215148">
    <property type="component" value="Chromosome 1"/>
</dbReference>
<dbReference type="SUPFAM" id="SSF111369">
    <property type="entry name" value="HlyD-like secretion proteins"/>
    <property type="match status" value="1"/>
</dbReference>
<dbReference type="Gene3D" id="1.10.287.470">
    <property type="entry name" value="Helix hairpin bin"/>
    <property type="match status" value="1"/>
</dbReference>
<dbReference type="InterPro" id="IPR006143">
    <property type="entry name" value="RND_pump_MFP"/>
</dbReference>
<dbReference type="Pfam" id="PF25917">
    <property type="entry name" value="BSH_RND"/>
    <property type="match status" value="1"/>
</dbReference>
<dbReference type="AlphaFoldDB" id="A0A223MX43"/>
<organism evidence="6 7">
    <name type="scientific">Vibrio qinghaiensis</name>
    <dbReference type="NCBI Taxonomy" id="2025808"/>
    <lineage>
        <taxon>Bacteria</taxon>
        <taxon>Pseudomonadati</taxon>
        <taxon>Pseudomonadota</taxon>
        <taxon>Gammaproteobacteria</taxon>
        <taxon>Vibrionales</taxon>
        <taxon>Vibrionaceae</taxon>
        <taxon>Vibrio</taxon>
    </lineage>
</organism>
<dbReference type="Gene3D" id="2.40.30.170">
    <property type="match status" value="1"/>
</dbReference>
<dbReference type="GO" id="GO:0015562">
    <property type="term" value="F:efflux transmembrane transporter activity"/>
    <property type="evidence" value="ECO:0007669"/>
    <property type="project" value="TreeGrafter"/>
</dbReference>
<gene>
    <name evidence="6" type="ORF">CCZ37_05780</name>
</gene>
<reference evidence="6 7" key="1">
    <citation type="submission" date="2017-08" db="EMBL/GenBank/DDBJ databases">
        <title>The Vibrio qinghaiensis sp.-Q67 is a luminous bacteria isolated firstly from Qinghai lake, Qinghai province, China, which has been proved to be very sensitive to detect environmental and food pollutants. Therefore, complete genome analysis of V. qinghaiensis sp.-Q67 highlights the potential application of this strain on detection of hazards in the contaminated environments.</title>
        <authorList>
            <person name="Gong L."/>
        </authorList>
    </citation>
    <scope>NUCLEOTIDE SEQUENCE [LARGE SCALE GENOMIC DNA]</scope>
    <source>
        <strain evidence="6 7">Q67</strain>
    </source>
</reference>
<dbReference type="PANTHER" id="PTHR30469:SF20">
    <property type="entry name" value="EFFLUX RND TRANSPORTER PERIPLASMIC ADAPTOR SUBUNIT"/>
    <property type="match status" value="1"/>
</dbReference>
<evidence type="ECO:0000256" key="3">
    <source>
        <dbReference type="ARBA" id="ARBA00022448"/>
    </source>
</evidence>
<dbReference type="Gene3D" id="2.40.50.100">
    <property type="match status" value="1"/>
</dbReference>
<evidence type="ECO:0000256" key="1">
    <source>
        <dbReference type="ARBA" id="ARBA00004196"/>
    </source>
</evidence>
<evidence type="ECO:0000313" key="7">
    <source>
        <dbReference type="Proteomes" id="UP000215148"/>
    </source>
</evidence>
<keyword evidence="7" id="KW-1185">Reference proteome</keyword>
<feature type="domain" description="Multidrug resistance protein MdtA-like C-terminal permuted SH3" evidence="5">
    <location>
        <begin position="296"/>
        <end position="343"/>
    </location>
</feature>
<evidence type="ECO:0000259" key="4">
    <source>
        <dbReference type="Pfam" id="PF25917"/>
    </source>
</evidence>
<dbReference type="Gene3D" id="2.40.420.20">
    <property type="match status" value="1"/>
</dbReference>
<dbReference type="RefSeq" id="WP_094499994.1">
    <property type="nucleotide sequence ID" value="NZ_CAWNHI010000001.1"/>
</dbReference>